<keyword evidence="4" id="KW-0503">Monooxygenase</keyword>
<evidence type="ECO:0000256" key="1">
    <source>
        <dbReference type="ARBA" id="ARBA00022630"/>
    </source>
</evidence>
<keyword evidence="1" id="KW-0285">Flavoprotein</keyword>
<dbReference type="PRINTS" id="PR00420">
    <property type="entry name" value="RNGMNOXGNASE"/>
</dbReference>
<dbReference type="GO" id="GO:0016709">
    <property type="term" value="F:oxidoreductase activity, acting on paired donors, with incorporation or reduction of molecular oxygen, NAD(P)H as one donor, and incorporation of one atom of oxygen"/>
    <property type="evidence" value="ECO:0007669"/>
    <property type="project" value="UniProtKB-ARBA"/>
</dbReference>
<evidence type="ECO:0000313" key="5">
    <source>
        <dbReference type="Proteomes" id="UP000025171"/>
    </source>
</evidence>
<dbReference type="Proteomes" id="UP000025171">
    <property type="component" value="Unassembled WGS sequence"/>
</dbReference>
<accession>A0A059FBK3</accession>
<dbReference type="eggNOG" id="COG0654">
    <property type="taxonomic scope" value="Bacteria"/>
</dbReference>
<dbReference type="InterPro" id="IPR050641">
    <property type="entry name" value="RIFMO-like"/>
</dbReference>
<name>A0A059FBK3_9PROT</name>
<evidence type="ECO:0000259" key="3">
    <source>
        <dbReference type="Pfam" id="PF01494"/>
    </source>
</evidence>
<sequence>MMVDIPVLIVGGGPVGLMGAHLFDQRGISALVAERYPGRLGAPKAHALNARSLEICCAAGLPMDDIHAARTAADEGAFVRFVTNLSGQEIGRLPYERQDDAVREYTPWPLINIQQPRFERILEKELEGKSHVRLQRQLEWLGCDAVTDSVVSRLHDHASGQDITLRSRYLIGADGAASQVRDAAAITMKGPGSLAHNVSIHFEADLSEVVKDRPAILYFMFGLGTGTVLIAYDIKSTWVLMHSYNPARESYDHFDTSTCERLVRQAIGRDVPFTIKGINPWTMAAQVASEYRSRNIFLAGDAAHRFPPSGGLGLNTGLADIENLAWKIAAVERGEAGDRLLNTYDEERRYVAKTNTGQSVANSMRMRVLLQALGQEFGKDLDGAGLSASLSDPSRKSAIDAAVLHQKEHFDSLRLQLGYIYGDKRDMDEGSPIDRYEPKAVVGAYLPHTLLDTGRSTHDLVEPVGLTLIAAPDAEVLADEAWDFDMPVTAKIEGRDFEVSGAPWWQRMGIGRDGWLLVRPDRHILLVGKALTSGTATLIAQSVSEWSGGAVHPCAEVA</sequence>
<organism evidence="4 5">
    <name type="scientific">Hyphomonas johnsonii MHS-2</name>
    <dbReference type="NCBI Taxonomy" id="1280950"/>
    <lineage>
        <taxon>Bacteria</taxon>
        <taxon>Pseudomonadati</taxon>
        <taxon>Pseudomonadota</taxon>
        <taxon>Alphaproteobacteria</taxon>
        <taxon>Hyphomonadales</taxon>
        <taxon>Hyphomonadaceae</taxon>
        <taxon>Hyphomonas</taxon>
    </lineage>
</organism>
<feature type="domain" description="FAD-binding" evidence="3">
    <location>
        <begin position="5"/>
        <end position="356"/>
    </location>
</feature>
<dbReference type="OrthoDB" id="9791689at2"/>
<dbReference type="InterPro" id="IPR036188">
    <property type="entry name" value="FAD/NAD-bd_sf"/>
</dbReference>
<dbReference type="GO" id="GO:0006744">
    <property type="term" value="P:ubiquinone biosynthetic process"/>
    <property type="evidence" value="ECO:0007669"/>
    <property type="project" value="TreeGrafter"/>
</dbReference>
<dbReference type="PANTHER" id="PTHR43004">
    <property type="entry name" value="TRK SYSTEM POTASSIUM UPTAKE PROTEIN"/>
    <property type="match status" value="1"/>
</dbReference>
<keyword evidence="4" id="KW-0560">Oxidoreductase</keyword>
<proteinExistence type="predicted"/>
<dbReference type="PANTHER" id="PTHR43004:SF6">
    <property type="entry name" value="FAD_NAD(P)-BINDING OXIDOREDUCTASE FAMILY PROTEIN"/>
    <property type="match status" value="1"/>
</dbReference>
<evidence type="ECO:0000313" key="4">
    <source>
        <dbReference type="EMBL" id="KCZ87918.1"/>
    </source>
</evidence>
<dbReference type="GO" id="GO:0071949">
    <property type="term" value="F:FAD binding"/>
    <property type="evidence" value="ECO:0007669"/>
    <property type="project" value="InterPro"/>
</dbReference>
<dbReference type="PATRIC" id="fig|1280950.3.peg.3228"/>
<keyword evidence="5" id="KW-1185">Reference proteome</keyword>
<dbReference type="InterPro" id="IPR002938">
    <property type="entry name" value="FAD-bd"/>
</dbReference>
<dbReference type="EMBL" id="ARYK01000011">
    <property type="protein sequence ID" value="KCZ87918.1"/>
    <property type="molecule type" value="Genomic_DNA"/>
</dbReference>
<dbReference type="AlphaFoldDB" id="A0A059FBK3"/>
<dbReference type="STRING" id="1280950.HJO_16080"/>
<protein>
    <submittedName>
        <fullName evidence="4">2,4-dichlorophenol 6-monooxygenase</fullName>
    </submittedName>
</protein>
<comment type="caution">
    <text evidence="4">The sequence shown here is derived from an EMBL/GenBank/DDBJ whole genome shotgun (WGS) entry which is preliminary data.</text>
</comment>
<reference evidence="4 5" key="1">
    <citation type="journal article" date="2014" name="Antonie Van Leeuwenhoek">
        <title>Hyphomonas beringensis sp. nov. and Hyphomonas chukchiensis sp. nov., isolated from surface seawater of the Bering Sea and Chukchi Sea.</title>
        <authorList>
            <person name="Li C."/>
            <person name="Lai Q."/>
            <person name="Li G."/>
            <person name="Dong C."/>
            <person name="Wang J."/>
            <person name="Liao Y."/>
            <person name="Shao Z."/>
        </authorList>
    </citation>
    <scope>NUCLEOTIDE SEQUENCE [LARGE SCALE GENOMIC DNA]</scope>
    <source>
        <strain evidence="4 5">MHS-2</strain>
    </source>
</reference>
<gene>
    <name evidence="4" type="ORF">HJO_16080</name>
</gene>
<dbReference type="Gene3D" id="3.40.30.120">
    <property type="match status" value="1"/>
</dbReference>
<dbReference type="Gene3D" id="3.30.9.10">
    <property type="entry name" value="D-Amino Acid Oxidase, subunit A, domain 2"/>
    <property type="match status" value="1"/>
</dbReference>
<dbReference type="Pfam" id="PF01494">
    <property type="entry name" value="FAD_binding_3"/>
    <property type="match status" value="1"/>
</dbReference>
<dbReference type="Gene3D" id="3.50.50.60">
    <property type="entry name" value="FAD/NAD(P)-binding domain"/>
    <property type="match status" value="1"/>
</dbReference>
<keyword evidence="2" id="KW-0274">FAD</keyword>
<dbReference type="SUPFAM" id="SSF51905">
    <property type="entry name" value="FAD/NAD(P)-binding domain"/>
    <property type="match status" value="1"/>
</dbReference>
<evidence type="ECO:0000256" key="2">
    <source>
        <dbReference type="ARBA" id="ARBA00022827"/>
    </source>
</evidence>